<feature type="non-terminal residue" evidence="2">
    <location>
        <position position="117"/>
    </location>
</feature>
<organism evidence="2 3">
    <name type="scientific">Meganyctiphanes norvegica</name>
    <name type="common">Northern krill</name>
    <name type="synonym">Thysanopoda norvegica</name>
    <dbReference type="NCBI Taxonomy" id="48144"/>
    <lineage>
        <taxon>Eukaryota</taxon>
        <taxon>Metazoa</taxon>
        <taxon>Ecdysozoa</taxon>
        <taxon>Arthropoda</taxon>
        <taxon>Crustacea</taxon>
        <taxon>Multicrustacea</taxon>
        <taxon>Malacostraca</taxon>
        <taxon>Eumalacostraca</taxon>
        <taxon>Eucarida</taxon>
        <taxon>Euphausiacea</taxon>
        <taxon>Euphausiidae</taxon>
        <taxon>Meganyctiphanes</taxon>
    </lineage>
</organism>
<evidence type="ECO:0000313" key="2">
    <source>
        <dbReference type="EMBL" id="CAL4073840.1"/>
    </source>
</evidence>
<name>A0AAV2Q7E7_MEGNR</name>
<feature type="non-terminal residue" evidence="2">
    <location>
        <position position="1"/>
    </location>
</feature>
<comment type="caution">
    <text evidence="2">The sequence shown here is derived from an EMBL/GenBank/DDBJ whole genome shotgun (WGS) entry which is preliminary data.</text>
</comment>
<dbReference type="EMBL" id="CAXKWB010004497">
    <property type="protein sequence ID" value="CAL4073840.1"/>
    <property type="molecule type" value="Genomic_DNA"/>
</dbReference>
<dbReference type="AlphaFoldDB" id="A0AAV2Q7E7"/>
<accession>A0AAV2Q7E7</accession>
<dbReference type="Proteomes" id="UP001497623">
    <property type="component" value="Unassembled WGS sequence"/>
</dbReference>
<gene>
    <name evidence="2" type="ORF">MNOR_LOCUS9327</name>
</gene>
<feature type="transmembrane region" description="Helical" evidence="1">
    <location>
        <begin position="12"/>
        <end position="30"/>
    </location>
</feature>
<keyword evidence="3" id="KW-1185">Reference proteome</keyword>
<evidence type="ECO:0000256" key="1">
    <source>
        <dbReference type="SAM" id="Phobius"/>
    </source>
</evidence>
<evidence type="ECO:0000313" key="3">
    <source>
        <dbReference type="Proteomes" id="UP001497623"/>
    </source>
</evidence>
<sequence length="117" mass="13372">RGKMRLLSLFRCFKLCIGVLALPILLLMMLPNNKGIEEMFEPFQEKFMKFKNAESRYADKKGDSSKEITNTSEYISNPFTLDSNEQIGINKTDMEPNGIKESVRVAMTARPFNLNVS</sequence>
<keyword evidence="1" id="KW-0472">Membrane</keyword>
<proteinExistence type="predicted"/>
<keyword evidence="1" id="KW-1133">Transmembrane helix</keyword>
<reference evidence="2 3" key="1">
    <citation type="submission" date="2024-05" db="EMBL/GenBank/DDBJ databases">
        <authorList>
            <person name="Wallberg A."/>
        </authorList>
    </citation>
    <scope>NUCLEOTIDE SEQUENCE [LARGE SCALE GENOMIC DNA]</scope>
</reference>
<protein>
    <submittedName>
        <fullName evidence="2">Uncharacterized protein</fullName>
    </submittedName>
</protein>
<keyword evidence="1" id="KW-0812">Transmembrane</keyword>